<name>A0A6J6GII1_9ZZZZ</name>
<proteinExistence type="predicted"/>
<sequence length="150" mass="16055">MPAITIVFAIVSALVVFAMAGAVVGREAHRLDAVAPRVIYDIDQAVEFVADAMPANTQARLTLAELRELLLAHLAWMDERKLLPLDVTDRVQDISTPVVVDEDTLAAHLLAQAAKRGVQILDDVDVVHVADAHLAYFAAIGAVGPKADTI</sequence>
<dbReference type="EMBL" id="CAEZUL010000064">
    <property type="protein sequence ID" value="CAB4600090.1"/>
    <property type="molecule type" value="Genomic_DNA"/>
</dbReference>
<reference evidence="1" key="1">
    <citation type="submission" date="2020-05" db="EMBL/GenBank/DDBJ databases">
        <authorList>
            <person name="Chiriac C."/>
            <person name="Salcher M."/>
            <person name="Ghai R."/>
            <person name="Kavagutti S V."/>
        </authorList>
    </citation>
    <scope>NUCLEOTIDE SEQUENCE</scope>
</reference>
<dbReference type="AlphaFoldDB" id="A0A6J6GII1"/>
<protein>
    <submittedName>
        <fullName evidence="1">Unannotated protein</fullName>
    </submittedName>
</protein>
<organism evidence="1">
    <name type="scientific">freshwater metagenome</name>
    <dbReference type="NCBI Taxonomy" id="449393"/>
    <lineage>
        <taxon>unclassified sequences</taxon>
        <taxon>metagenomes</taxon>
        <taxon>ecological metagenomes</taxon>
    </lineage>
</organism>
<evidence type="ECO:0000313" key="1">
    <source>
        <dbReference type="EMBL" id="CAB4600090.1"/>
    </source>
</evidence>
<gene>
    <name evidence="1" type="ORF">UFOPK1808_00703</name>
</gene>
<accession>A0A6J6GII1</accession>